<sequence>MIKTTRRTFLTASGSALALPFLGRRVGATEVIDIQIGSSHPTTNIWAHAMQAALQPEVDRLLAEKGAYSVRWHENYGGTLYKFTDTRTAVRDGIVDIGMVGTLWEGSAMPLQNITYYTPFANDDHMAVIDIFDGLTETLPELKDSWTAQNMQHLSSLITDSYGIYANFPITSVADVANRRLSAPGSSANWLAGTGATPVDGALTTYYTDIQTGVSEGTLSFASGIQPTRVYEVAPHLARVGFGAMYFGGIAANLDFMARLPPEVAEAIVTAGKHTSSAHGAYVTERSNAALTEMQAAGLQTVDFDAAARTEWAATLPSIVQPWVEANGEPGLKVLHAYFDALAARGLTPARDWTSGL</sequence>
<feature type="chain" id="PRO_5015424556" evidence="4">
    <location>
        <begin position="19"/>
        <end position="357"/>
    </location>
</feature>
<dbReference type="AlphaFoldDB" id="A0A2T4JZN2"/>
<reference evidence="5 6" key="1">
    <citation type="submission" date="2018-03" db="EMBL/GenBank/DDBJ databases">
        <title>Cereibacter changlensis.</title>
        <authorList>
            <person name="Meyer T.E."/>
            <person name="Miller S."/>
            <person name="Lodha T."/>
            <person name="Gandham S."/>
            <person name="Chintalapati S."/>
            <person name="Chintalapati V.R."/>
        </authorList>
    </citation>
    <scope>NUCLEOTIDE SEQUENCE [LARGE SCALE GENOMIC DNA]</scope>
    <source>
        <strain evidence="5 6">JA139</strain>
    </source>
</reference>
<evidence type="ECO:0000256" key="4">
    <source>
        <dbReference type="SAM" id="SignalP"/>
    </source>
</evidence>
<dbReference type="Pfam" id="PF03480">
    <property type="entry name" value="DctP"/>
    <property type="match status" value="1"/>
</dbReference>
<dbReference type="PROSITE" id="PS51318">
    <property type="entry name" value="TAT"/>
    <property type="match status" value="1"/>
</dbReference>
<evidence type="ECO:0000256" key="2">
    <source>
        <dbReference type="ARBA" id="ARBA00022729"/>
    </source>
</evidence>
<dbReference type="EMBL" id="PZKG01000006">
    <property type="protein sequence ID" value="PTE23370.1"/>
    <property type="molecule type" value="Genomic_DNA"/>
</dbReference>
<evidence type="ECO:0000313" key="5">
    <source>
        <dbReference type="EMBL" id="PTE23370.1"/>
    </source>
</evidence>
<organism evidence="5 6">
    <name type="scientific">Cereibacter changlensis JA139</name>
    <dbReference type="NCBI Taxonomy" id="1188249"/>
    <lineage>
        <taxon>Bacteria</taxon>
        <taxon>Pseudomonadati</taxon>
        <taxon>Pseudomonadota</taxon>
        <taxon>Alphaproteobacteria</taxon>
        <taxon>Rhodobacterales</taxon>
        <taxon>Paracoccaceae</taxon>
        <taxon>Cereibacter</taxon>
    </lineage>
</organism>
<comment type="caution">
    <text evidence="5">The sequence shown here is derived from an EMBL/GenBank/DDBJ whole genome shotgun (WGS) entry which is preliminary data.</text>
</comment>
<evidence type="ECO:0000256" key="3">
    <source>
        <dbReference type="ARBA" id="ARBA00022764"/>
    </source>
</evidence>
<dbReference type="NCBIfam" id="NF037995">
    <property type="entry name" value="TRAP_S1"/>
    <property type="match status" value="1"/>
</dbReference>
<dbReference type="PANTHER" id="PTHR33376">
    <property type="match status" value="1"/>
</dbReference>
<evidence type="ECO:0000256" key="1">
    <source>
        <dbReference type="ARBA" id="ARBA00004418"/>
    </source>
</evidence>
<dbReference type="OrthoDB" id="6114763at2"/>
<accession>A0A2T4JZN2</accession>
<keyword evidence="3" id="KW-0574">Periplasm</keyword>
<proteinExistence type="predicted"/>
<keyword evidence="6" id="KW-1185">Reference proteome</keyword>
<dbReference type="PANTHER" id="PTHR33376:SF15">
    <property type="entry name" value="BLL6794 PROTEIN"/>
    <property type="match status" value="1"/>
</dbReference>
<dbReference type="CDD" id="cd13666">
    <property type="entry name" value="PBP2_TRAP_DctP_like_1"/>
    <property type="match status" value="1"/>
</dbReference>
<keyword evidence="2 4" id="KW-0732">Signal</keyword>
<protein>
    <submittedName>
        <fullName evidence="5">C4-dicarboxylate ABC transporter substrate-binding protein</fullName>
    </submittedName>
</protein>
<dbReference type="RefSeq" id="WP_107662349.1">
    <property type="nucleotide sequence ID" value="NZ_PZKG01000006.1"/>
</dbReference>
<dbReference type="InterPro" id="IPR038404">
    <property type="entry name" value="TRAP_DctP_sf"/>
</dbReference>
<dbReference type="InterPro" id="IPR006311">
    <property type="entry name" value="TAT_signal"/>
</dbReference>
<comment type="subcellular location">
    <subcellularLocation>
        <location evidence="1">Periplasm</location>
    </subcellularLocation>
</comment>
<dbReference type="GO" id="GO:0055085">
    <property type="term" value="P:transmembrane transport"/>
    <property type="evidence" value="ECO:0007669"/>
    <property type="project" value="InterPro"/>
</dbReference>
<name>A0A2T4JZN2_9RHOB</name>
<dbReference type="InterPro" id="IPR018389">
    <property type="entry name" value="DctP_fam"/>
</dbReference>
<feature type="signal peptide" evidence="4">
    <location>
        <begin position="1"/>
        <end position="18"/>
    </location>
</feature>
<dbReference type="GO" id="GO:0042597">
    <property type="term" value="C:periplasmic space"/>
    <property type="evidence" value="ECO:0007669"/>
    <property type="project" value="UniProtKB-SubCell"/>
</dbReference>
<gene>
    <name evidence="5" type="ORF">C5F48_02625</name>
</gene>
<evidence type="ECO:0000313" key="6">
    <source>
        <dbReference type="Proteomes" id="UP000241010"/>
    </source>
</evidence>
<dbReference type="Proteomes" id="UP000241010">
    <property type="component" value="Unassembled WGS sequence"/>
</dbReference>
<dbReference type="Gene3D" id="3.40.190.170">
    <property type="entry name" value="Bacterial extracellular solute-binding protein, family 7"/>
    <property type="match status" value="1"/>
</dbReference>